<dbReference type="AlphaFoldDB" id="A0A238LHN1"/>
<proteinExistence type="inferred from homology"/>
<keyword evidence="3 8" id="KW-0813">Transport</keyword>
<protein>
    <recommendedName>
        <fullName evidence="8">Bcr/CflA family efflux transporter</fullName>
    </recommendedName>
</protein>
<comment type="similarity">
    <text evidence="2 8">Belongs to the major facilitator superfamily. Bcr/CmlA family.</text>
</comment>
<evidence type="ECO:0000313" key="10">
    <source>
        <dbReference type="EMBL" id="SMY09092.1"/>
    </source>
</evidence>
<feature type="transmembrane region" description="Helical" evidence="8">
    <location>
        <begin position="369"/>
        <end position="389"/>
    </location>
</feature>
<evidence type="ECO:0000256" key="1">
    <source>
        <dbReference type="ARBA" id="ARBA00004651"/>
    </source>
</evidence>
<sequence>MQNSFVRTAVVLGLLSAVGPFAIDMYLPALPAIAEGLETTVAATQLTLTMYFVAFGLAQMFYGPLADQVGRKRPLIVGLSIFTVASVGCAVATTVEALTAFRFLQGLGGAAVMVIPRAIIRDMYTGPNATKLMALIMLVSSVSPMLAPLAGSGLIALGHWRGIFWVLAVAAVASMALTTIAQPETLAVERRTPVRVAAMRKGMSTLFRDPIFMGLTFVGSFGISSFFVFIASASFVYAESFGLSPTQFSIAFAVNAVGFIGASQMAGPLGQRYGMLPVMRRAVIGFAVLSAALFVLTLAGFGSLYVIVGMLLLANACLGLVIPTAMVIALDGHGEHAGLASSLGGTIQLVVGGAMIALTGPFFDGTALPMVACIALCGVLSLAMALWVFPKMAELDQPTGNPA</sequence>
<feature type="transmembrane region" description="Helical" evidence="8">
    <location>
        <begin position="46"/>
        <end position="63"/>
    </location>
</feature>
<dbReference type="NCBIfam" id="TIGR00710">
    <property type="entry name" value="efflux_Bcr_CflA"/>
    <property type="match status" value="1"/>
</dbReference>
<dbReference type="GO" id="GO:0042910">
    <property type="term" value="F:xenobiotic transmembrane transporter activity"/>
    <property type="evidence" value="ECO:0007669"/>
    <property type="project" value="InterPro"/>
</dbReference>
<evidence type="ECO:0000256" key="8">
    <source>
        <dbReference type="RuleBase" id="RU365088"/>
    </source>
</evidence>
<dbReference type="InterPro" id="IPR011701">
    <property type="entry name" value="MFS"/>
</dbReference>
<dbReference type="PANTHER" id="PTHR23502:SF132">
    <property type="entry name" value="POLYAMINE TRANSPORTER 2-RELATED"/>
    <property type="match status" value="1"/>
</dbReference>
<keyword evidence="6 8" id="KW-1133">Transmembrane helix</keyword>
<feature type="transmembrane region" description="Helical" evidence="8">
    <location>
        <begin position="342"/>
        <end position="363"/>
    </location>
</feature>
<dbReference type="EMBL" id="FXZK01000007">
    <property type="protein sequence ID" value="SMY09092.1"/>
    <property type="molecule type" value="Genomic_DNA"/>
</dbReference>
<dbReference type="Pfam" id="PF07690">
    <property type="entry name" value="MFS_1"/>
    <property type="match status" value="1"/>
</dbReference>
<evidence type="ECO:0000256" key="7">
    <source>
        <dbReference type="ARBA" id="ARBA00023136"/>
    </source>
</evidence>
<keyword evidence="4" id="KW-1003">Cell membrane</keyword>
<dbReference type="RefSeq" id="WP_093993285.1">
    <property type="nucleotide sequence ID" value="NZ_FXZK01000007.1"/>
</dbReference>
<feature type="transmembrane region" description="Helical" evidence="8">
    <location>
        <begin position="282"/>
        <end position="301"/>
    </location>
</feature>
<feature type="transmembrane region" description="Helical" evidence="8">
    <location>
        <begin position="163"/>
        <end position="181"/>
    </location>
</feature>
<dbReference type="GO" id="GO:0015385">
    <property type="term" value="F:sodium:proton antiporter activity"/>
    <property type="evidence" value="ECO:0007669"/>
    <property type="project" value="TreeGrafter"/>
</dbReference>
<feature type="transmembrane region" description="Helical" evidence="8">
    <location>
        <begin position="132"/>
        <end position="157"/>
    </location>
</feature>
<keyword evidence="7 8" id="KW-0472">Membrane</keyword>
<comment type="subcellular location">
    <subcellularLocation>
        <location evidence="8">Cell inner membrane</location>
        <topology evidence="8">Multi-pass membrane protein</topology>
    </subcellularLocation>
    <subcellularLocation>
        <location evidence="1">Cell membrane</location>
        <topology evidence="1">Multi-pass membrane protein</topology>
    </subcellularLocation>
</comment>
<dbReference type="CDD" id="cd17320">
    <property type="entry name" value="MFS_MdfA_MDR_like"/>
    <property type="match status" value="1"/>
</dbReference>
<dbReference type="InterPro" id="IPR020846">
    <property type="entry name" value="MFS_dom"/>
</dbReference>
<dbReference type="InterPro" id="IPR004812">
    <property type="entry name" value="Efflux_drug-R_Bcr/CmlA"/>
</dbReference>
<dbReference type="PANTHER" id="PTHR23502">
    <property type="entry name" value="MAJOR FACILITATOR SUPERFAMILY"/>
    <property type="match status" value="1"/>
</dbReference>
<dbReference type="PROSITE" id="PS50850">
    <property type="entry name" value="MFS"/>
    <property type="match status" value="1"/>
</dbReference>
<name>A0A238LHN1_9RHOB</name>
<feature type="transmembrane region" description="Helical" evidence="8">
    <location>
        <begin position="101"/>
        <end position="120"/>
    </location>
</feature>
<accession>A0A238LHN1</accession>
<dbReference type="Gene3D" id="1.20.1720.10">
    <property type="entry name" value="Multidrug resistance protein D"/>
    <property type="match status" value="1"/>
</dbReference>
<feature type="transmembrane region" description="Helical" evidence="8">
    <location>
        <begin position="75"/>
        <end position="95"/>
    </location>
</feature>
<organism evidence="10 11">
    <name type="scientific">Flavimaricola marinus</name>
    <dbReference type="NCBI Taxonomy" id="1819565"/>
    <lineage>
        <taxon>Bacteria</taxon>
        <taxon>Pseudomonadati</taxon>
        <taxon>Pseudomonadota</taxon>
        <taxon>Alphaproteobacteria</taxon>
        <taxon>Rhodobacterales</taxon>
        <taxon>Paracoccaceae</taxon>
        <taxon>Flavimaricola</taxon>
    </lineage>
</organism>
<keyword evidence="11" id="KW-1185">Reference proteome</keyword>
<feature type="transmembrane region" description="Helical" evidence="8">
    <location>
        <begin position="307"/>
        <end position="330"/>
    </location>
</feature>
<keyword evidence="8" id="KW-0997">Cell inner membrane</keyword>
<dbReference type="InterPro" id="IPR036259">
    <property type="entry name" value="MFS_trans_sf"/>
</dbReference>
<dbReference type="GO" id="GO:1990961">
    <property type="term" value="P:xenobiotic detoxification by transmembrane export across the plasma membrane"/>
    <property type="evidence" value="ECO:0007669"/>
    <property type="project" value="InterPro"/>
</dbReference>
<gene>
    <name evidence="10" type="primary">bcr_3</name>
    <name evidence="10" type="ORF">LOM8899_03254</name>
</gene>
<evidence type="ECO:0000256" key="5">
    <source>
        <dbReference type="ARBA" id="ARBA00022692"/>
    </source>
</evidence>
<dbReference type="SUPFAM" id="SSF103473">
    <property type="entry name" value="MFS general substrate transporter"/>
    <property type="match status" value="1"/>
</dbReference>
<reference evidence="10 11" key="1">
    <citation type="submission" date="2017-05" db="EMBL/GenBank/DDBJ databases">
        <authorList>
            <person name="Song R."/>
            <person name="Chenine A.L."/>
            <person name="Ruprecht R.M."/>
        </authorList>
    </citation>
    <scope>NUCLEOTIDE SEQUENCE [LARGE SCALE GENOMIC DNA]</scope>
    <source>
        <strain evidence="10 11">CECT 8899</strain>
    </source>
</reference>
<evidence type="ECO:0000256" key="2">
    <source>
        <dbReference type="ARBA" id="ARBA00006236"/>
    </source>
</evidence>
<comment type="caution">
    <text evidence="8">Lacks conserved residue(s) required for the propagation of feature annotation.</text>
</comment>
<evidence type="ECO:0000259" key="9">
    <source>
        <dbReference type="PROSITE" id="PS50850"/>
    </source>
</evidence>
<keyword evidence="5 8" id="KW-0812">Transmembrane</keyword>
<dbReference type="Proteomes" id="UP000201613">
    <property type="component" value="Unassembled WGS sequence"/>
</dbReference>
<dbReference type="OrthoDB" id="9800416at2"/>
<evidence type="ECO:0000256" key="3">
    <source>
        <dbReference type="ARBA" id="ARBA00022448"/>
    </source>
</evidence>
<evidence type="ECO:0000256" key="6">
    <source>
        <dbReference type="ARBA" id="ARBA00022989"/>
    </source>
</evidence>
<dbReference type="GO" id="GO:0005886">
    <property type="term" value="C:plasma membrane"/>
    <property type="evidence" value="ECO:0007669"/>
    <property type="project" value="UniProtKB-SubCell"/>
</dbReference>
<evidence type="ECO:0000256" key="4">
    <source>
        <dbReference type="ARBA" id="ARBA00022475"/>
    </source>
</evidence>
<feature type="domain" description="Major facilitator superfamily (MFS) profile" evidence="9">
    <location>
        <begin position="5"/>
        <end position="393"/>
    </location>
</feature>
<feature type="transmembrane region" description="Helical" evidence="8">
    <location>
        <begin position="250"/>
        <end position="270"/>
    </location>
</feature>
<feature type="transmembrane region" description="Helical" evidence="8">
    <location>
        <begin position="211"/>
        <end position="238"/>
    </location>
</feature>
<evidence type="ECO:0000313" key="11">
    <source>
        <dbReference type="Proteomes" id="UP000201613"/>
    </source>
</evidence>